<dbReference type="Proteomes" id="UP001057452">
    <property type="component" value="Chromosome 1"/>
</dbReference>
<accession>A0ACB9XYJ8</accession>
<comment type="caution">
    <text evidence="1">The sequence shown here is derived from an EMBL/GenBank/DDBJ whole genome shotgun (WGS) entry which is preliminary data.</text>
</comment>
<name>A0ACB9XYJ8_CHAAC</name>
<gene>
    <name evidence="1" type="ORF">KUCAC02_015044</name>
</gene>
<protein>
    <submittedName>
        <fullName evidence="1">Uncharacterized protein</fullName>
    </submittedName>
</protein>
<proteinExistence type="predicted"/>
<organism evidence="1 2">
    <name type="scientific">Chaenocephalus aceratus</name>
    <name type="common">Blackfin icefish</name>
    <name type="synonym">Chaenichthys aceratus</name>
    <dbReference type="NCBI Taxonomy" id="36190"/>
    <lineage>
        <taxon>Eukaryota</taxon>
        <taxon>Metazoa</taxon>
        <taxon>Chordata</taxon>
        <taxon>Craniata</taxon>
        <taxon>Vertebrata</taxon>
        <taxon>Euteleostomi</taxon>
        <taxon>Actinopterygii</taxon>
        <taxon>Neopterygii</taxon>
        <taxon>Teleostei</taxon>
        <taxon>Neoteleostei</taxon>
        <taxon>Acanthomorphata</taxon>
        <taxon>Eupercaria</taxon>
        <taxon>Perciformes</taxon>
        <taxon>Notothenioidei</taxon>
        <taxon>Channichthyidae</taxon>
        <taxon>Chaenocephalus</taxon>
    </lineage>
</organism>
<dbReference type="EMBL" id="CM043785">
    <property type="protein sequence ID" value="KAI4832060.1"/>
    <property type="molecule type" value="Genomic_DNA"/>
</dbReference>
<evidence type="ECO:0000313" key="1">
    <source>
        <dbReference type="EMBL" id="KAI4832060.1"/>
    </source>
</evidence>
<keyword evidence="2" id="KW-1185">Reference proteome</keyword>
<reference evidence="1" key="1">
    <citation type="submission" date="2022-05" db="EMBL/GenBank/DDBJ databases">
        <title>Chromosome-level genome of Chaenocephalus aceratus.</title>
        <authorList>
            <person name="Park H."/>
        </authorList>
    </citation>
    <scope>NUCLEOTIDE SEQUENCE</scope>
    <source>
        <strain evidence="1">KU_202001</strain>
    </source>
</reference>
<evidence type="ECO:0000313" key="2">
    <source>
        <dbReference type="Proteomes" id="UP001057452"/>
    </source>
</evidence>
<sequence length="242" mass="27423">MAVELYLDLLSQPCRSVLIFAKKNNIPHEVRNISLMDGEQYGDHFGKISLIRKVPALRDGDFTLTESPAILLYLAQKFQTPEHWYPADLQQRARIDEYLSWQHCALRLHGSKLETETELMIPEVLHVEVPKEKMEAAVEQLSGSLNLLEEKFLQDRPFIAGGHISLADLVAIVEVMQPVACGLDVFGGRPKLNAWRDRVQAAIGKELFDEVHQNILGSQERVKEMDGSMLESSKANMLNLFM</sequence>